<dbReference type="Gene3D" id="3.40.50.720">
    <property type="entry name" value="NAD(P)-binding Rossmann-like Domain"/>
    <property type="match status" value="1"/>
</dbReference>
<reference evidence="4" key="1">
    <citation type="journal article" date="2019" name="Int. J. Syst. Evol. Microbiol.">
        <title>The Global Catalogue of Microorganisms (GCM) 10K type strain sequencing project: providing services to taxonomists for standard genome sequencing and annotation.</title>
        <authorList>
            <consortium name="The Broad Institute Genomics Platform"/>
            <consortium name="The Broad Institute Genome Sequencing Center for Infectious Disease"/>
            <person name="Wu L."/>
            <person name="Ma J."/>
        </authorList>
    </citation>
    <scope>NUCLEOTIDE SEQUENCE [LARGE SCALE GENOMIC DNA]</scope>
    <source>
        <strain evidence="4">CGMCC 1.3240</strain>
    </source>
</reference>
<evidence type="ECO:0000313" key="3">
    <source>
        <dbReference type="EMBL" id="MFC5653794.1"/>
    </source>
</evidence>
<keyword evidence="4" id="KW-1185">Reference proteome</keyword>
<feature type="domain" description="Gfo/Idh/MocA-like oxidoreductase N-terminal" evidence="1">
    <location>
        <begin position="20"/>
        <end position="139"/>
    </location>
</feature>
<name>A0ABW0WAM0_9BACL</name>
<evidence type="ECO:0000259" key="2">
    <source>
        <dbReference type="Pfam" id="PF22725"/>
    </source>
</evidence>
<feature type="domain" description="GFO/IDH/MocA-like oxidoreductase" evidence="2">
    <location>
        <begin position="183"/>
        <end position="242"/>
    </location>
</feature>
<dbReference type="Proteomes" id="UP001596047">
    <property type="component" value="Unassembled WGS sequence"/>
</dbReference>
<dbReference type="PANTHER" id="PTHR43377">
    <property type="entry name" value="BILIVERDIN REDUCTASE A"/>
    <property type="match status" value="1"/>
</dbReference>
<sequence>MEQMVSTYNNGEGQNMSSKVRVAIIGAGKMANSVHYPSLASFDDVEIAGICDIVPEILNATADQYDIPNRYTDYKQMIKETNPDAVYAIGQPHILYDIWMWCLERGLNLYIEKPLGITIHQARTLVHTANKHNCITQVSFQRRSSPMVAKLRKECLKKGPITHAVCRFYKSEIEPFLGARDRMMDDTVHSIDTLRWMCGGEVVEIESTTKRIQVPDINFISATLHFDNGATGYLINSWSSGRRIFAVEMHAPNICVEAEHEGKGYLYADGDTTGIEYDAREISGSNEMYILGGFQAKHREFIDCLKEGKQPPSNFADALKTMEVAEKIIAQALLDERK</sequence>
<dbReference type="Gene3D" id="3.30.360.10">
    <property type="entry name" value="Dihydrodipicolinate Reductase, domain 2"/>
    <property type="match status" value="1"/>
</dbReference>
<dbReference type="InterPro" id="IPR051450">
    <property type="entry name" value="Gfo/Idh/MocA_Oxidoreductases"/>
</dbReference>
<comment type="caution">
    <text evidence="3">The sequence shown here is derived from an EMBL/GenBank/DDBJ whole genome shotgun (WGS) entry which is preliminary data.</text>
</comment>
<organism evidence="3 4">
    <name type="scientific">Paenibacillus solisilvae</name>
    <dbReference type="NCBI Taxonomy" id="2486751"/>
    <lineage>
        <taxon>Bacteria</taxon>
        <taxon>Bacillati</taxon>
        <taxon>Bacillota</taxon>
        <taxon>Bacilli</taxon>
        <taxon>Bacillales</taxon>
        <taxon>Paenibacillaceae</taxon>
        <taxon>Paenibacillus</taxon>
    </lineage>
</organism>
<evidence type="ECO:0000259" key="1">
    <source>
        <dbReference type="Pfam" id="PF01408"/>
    </source>
</evidence>
<dbReference type="PANTHER" id="PTHR43377:SF1">
    <property type="entry name" value="BILIVERDIN REDUCTASE A"/>
    <property type="match status" value="1"/>
</dbReference>
<dbReference type="InterPro" id="IPR000683">
    <property type="entry name" value="Gfo/Idh/MocA-like_OxRdtase_N"/>
</dbReference>
<dbReference type="RefSeq" id="WP_379192713.1">
    <property type="nucleotide sequence ID" value="NZ_JBHSOW010000137.1"/>
</dbReference>
<proteinExistence type="predicted"/>
<dbReference type="EMBL" id="JBHSOW010000137">
    <property type="protein sequence ID" value="MFC5653794.1"/>
    <property type="molecule type" value="Genomic_DNA"/>
</dbReference>
<dbReference type="Pfam" id="PF01408">
    <property type="entry name" value="GFO_IDH_MocA"/>
    <property type="match status" value="1"/>
</dbReference>
<gene>
    <name evidence="3" type="ORF">ACFPYJ_32720</name>
</gene>
<dbReference type="Pfam" id="PF22725">
    <property type="entry name" value="GFO_IDH_MocA_C3"/>
    <property type="match status" value="1"/>
</dbReference>
<evidence type="ECO:0000313" key="4">
    <source>
        <dbReference type="Proteomes" id="UP001596047"/>
    </source>
</evidence>
<dbReference type="InterPro" id="IPR055170">
    <property type="entry name" value="GFO_IDH_MocA-like_dom"/>
</dbReference>
<dbReference type="InterPro" id="IPR036291">
    <property type="entry name" value="NAD(P)-bd_dom_sf"/>
</dbReference>
<protein>
    <submittedName>
        <fullName evidence="3">Gfo/Idh/MocA family protein</fullName>
    </submittedName>
</protein>
<dbReference type="SUPFAM" id="SSF51735">
    <property type="entry name" value="NAD(P)-binding Rossmann-fold domains"/>
    <property type="match status" value="1"/>
</dbReference>
<dbReference type="SUPFAM" id="SSF55347">
    <property type="entry name" value="Glyceraldehyde-3-phosphate dehydrogenase-like, C-terminal domain"/>
    <property type="match status" value="1"/>
</dbReference>
<accession>A0ABW0WAM0</accession>